<dbReference type="AlphaFoldDB" id="A0A2C5WW02"/>
<keyword evidence="3" id="KW-1185">Reference proteome</keyword>
<accession>A0A2C5WW02</accession>
<evidence type="ECO:0000256" key="1">
    <source>
        <dbReference type="ARBA" id="ARBA00010364"/>
    </source>
</evidence>
<dbReference type="SUPFAM" id="SSF69786">
    <property type="entry name" value="YggU-like"/>
    <property type="match status" value="1"/>
</dbReference>
<gene>
    <name evidence="2" type="ORF">CFIMG_007559RA00001</name>
</gene>
<dbReference type="InterPro" id="IPR003746">
    <property type="entry name" value="DUF167"/>
</dbReference>
<organism evidence="2 3">
    <name type="scientific">Ceratocystis fimbriata CBS 114723</name>
    <dbReference type="NCBI Taxonomy" id="1035309"/>
    <lineage>
        <taxon>Eukaryota</taxon>
        <taxon>Fungi</taxon>
        <taxon>Dikarya</taxon>
        <taxon>Ascomycota</taxon>
        <taxon>Pezizomycotina</taxon>
        <taxon>Sordariomycetes</taxon>
        <taxon>Hypocreomycetidae</taxon>
        <taxon>Microascales</taxon>
        <taxon>Ceratocystidaceae</taxon>
        <taxon>Ceratocystis</taxon>
    </lineage>
</organism>
<sequence length="115" mass="12748">MSSAIRFIAASKKAPFASLHLRCHVRPGASKVREGILAMDENVIELCVSAQAREGEANKAVIQTFSEVLDMPKSDIRISHGHKSRDKTIVVARVNADEHEALQWIRTRLADSIED</sequence>
<dbReference type="Proteomes" id="UP000222788">
    <property type="component" value="Unassembled WGS sequence"/>
</dbReference>
<dbReference type="OrthoDB" id="244097at2759"/>
<evidence type="ECO:0000313" key="3">
    <source>
        <dbReference type="Proteomes" id="UP000222788"/>
    </source>
</evidence>
<dbReference type="SMART" id="SM01152">
    <property type="entry name" value="DUF167"/>
    <property type="match status" value="1"/>
</dbReference>
<dbReference type="Gene3D" id="3.30.1200.10">
    <property type="entry name" value="YggU-like"/>
    <property type="match status" value="1"/>
</dbReference>
<evidence type="ECO:0000313" key="2">
    <source>
        <dbReference type="EMBL" id="PHH49973.1"/>
    </source>
</evidence>
<dbReference type="HAMAP" id="MF_00634">
    <property type="entry name" value="UPF0235"/>
    <property type="match status" value="1"/>
</dbReference>
<reference evidence="2 3" key="1">
    <citation type="journal article" date="2013" name="Fungal Biol.">
        <title>Analysis of microsatellite markers in the genome of the plant pathogen Ceratocystis fimbriata.</title>
        <authorList>
            <person name="Simpson M.C."/>
            <person name="Wilken P.M."/>
            <person name="Coetzee M.P."/>
            <person name="Wingfield M.J."/>
            <person name="Wingfield B.D."/>
        </authorList>
    </citation>
    <scope>NUCLEOTIDE SEQUENCE [LARGE SCALE GENOMIC DNA]</scope>
    <source>
        <strain evidence="2 3">CBS 114723</strain>
    </source>
</reference>
<dbReference type="InterPro" id="IPR036591">
    <property type="entry name" value="YggU-like_sf"/>
</dbReference>
<protein>
    <submittedName>
        <fullName evidence="2">Uncharacterized protein</fullName>
    </submittedName>
</protein>
<dbReference type="PANTHER" id="PTHR13420:SF7">
    <property type="entry name" value="UPF0235 PROTEIN C15ORF40"/>
    <property type="match status" value="1"/>
</dbReference>
<name>A0A2C5WW02_9PEZI</name>
<comment type="caution">
    <text evidence="2">The sequence shown here is derived from an EMBL/GenBank/DDBJ whole genome shotgun (WGS) entry which is preliminary data.</text>
</comment>
<dbReference type="EMBL" id="APWK03000157">
    <property type="protein sequence ID" value="PHH49973.1"/>
    <property type="molecule type" value="Genomic_DNA"/>
</dbReference>
<reference evidence="2 3" key="2">
    <citation type="journal article" date="2013" name="IMA Fungus">
        <title>IMA Genome-F 1: Ceratocystis fimbriata: Draft nuclear genome sequence for the plant pathogen, Ceratocystis fimbriata.</title>
        <authorList>
            <person name="Wilken P.M."/>
            <person name="Steenkamp E.T."/>
            <person name="Wingfield M.J."/>
            <person name="de Beer Z.W."/>
            <person name="Wingfield B.D."/>
        </authorList>
    </citation>
    <scope>NUCLEOTIDE SEQUENCE [LARGE SCALE GENOMIC DNA]</scope>
    <source>
        <strain evidence="2 3">CBS 114723</strain>
    </source>
</reference>
<dbReference type="GO" id="GO:0005737">
    <property type="term" value="C:cytoplasm"/>
    <property type="evidence" value="ECO:0007669"/>
    <property type="project" value="TreeGrafter"/>
</dbReference>
<proteinExistence type="inferred from homology"/>
<dbReference type="NCBIfam" id="TIGR00251">
    <property type="entry name" value="DUF167 family protein"/>
    <property type="match status" value="1"/>
</dbReference>
<comment type="similarity">
    <text evidence="1">Belongs to the UPF0235 family.</text>
</comment>
<dbReference type="STRING" id="1035309.A0A2C5WW02"/>
<dbReference type="PANTHER" id="PTHR13420">
    <property type="entry name" value="UPF0235 PROTEIN C15ORF40"/>
    <property type="match status" value="1"/>
</dbReference>
<dbReference type="Pfam" id="PF02594">
    <property type="entry name" value="DUF167"/>
    <property type="match status" value="1"/>
</dbReference>